<evidence type="ECO:0000259" key="2">
    <source>
        <dbReference type="Pfam" id="PF02894"/>
    </source>
</evidence>
<accession>A0A2J6X570</accession>
<dbReference type="AlphaFoldDB" id="A0A2J6X570"/>
<dbReference type="EMBL" id="PNIX01000103">
    <property type="protein sequence ID" value="PMP83462.1"/>
    <property type="molecule type" value="Genomic_DNA"/>
</dbReference>
<proteinExistence type="predicted"/>
<evidence type="ECO:0000259" key="1">
    <source>
        <dbReference type="Pfam" id="PF01408"/>
    </source>
</evidence>
<protein>
    <submittedName>
        <fullName evidence="3">Oxidoreductase</fullName>
    </submittedName>
</protein>
<dbReference type="SUPFAM" id="SSF51735">
    <property type="entry name" value="NAD(P)-binding Rossmann-fold domains"/>
    <property type="match status" value="1"/>
</dbReference>
<feature type="domain" description="Gfo/Idh/MocA-like oxidoreductase N-terminal" evidence="1">
    <location>
        <begin position="5"/>
        <end position="127"/>
    </location>
</feature>
<dbReference type="PANTHER" id="PTHR43377:SF2">
    <property type="entry name" value="BINDING ROSSMANN FOLD OXIDOREDUCTASE, PUTATIVE (AFU_ORTHOLOGUE AFUA_4G00560)-RELATED"/>
    <property type="match status" value="1"/>
</dbReference>
<evidence type="ECO:0000313" key="4">
    <source>
        <dbReference type="EMBL" id="PMP83462.1"/>
    </source>
</evidence>
<dbReference type="Gene3D" id="3.40.50.720">
    <property type="entry name" value="NAD(P)-binding Rossmann-like Domain"/>
    <property type="match status" value="1"/>
</dbReference>
<name>A0A2J6X570_9BACT</name>
<dbReference type="InterPro" id="IPR051450">
    <property type="entry name" value="Gfo/Idh/MocA_Oxidoreductases"/>
</dbReference>
<gene>
    <name evidence="4" type="ORF">C0175_01765</name>
    <name evidence="3" type="ORF">C0175_04990</name>
</gene>
<evidence type="ECO:0000313" key="5">
    <source>
        <dbReference type="Proteomes" id="UP000236910"/>
    </source>
</evidence>
<dbReference type="Pfam" id="PF01408">
    <property type="entry name" value="GFO_IDH_MocA"/>
    <property type="match status" value="1"/>
</dbReference>
<comment type="caution">
    <text evidence="3">The sequence shown here is derived from an EMBL/GenBank/DDBJ whole genome shotgun (WGS) entry which is preliminary data.</text>
</comment>
<dbReference type="InterPro" id="IPR000683">
    <property type="entry name" value="Gfo/Idh/MocA-like_OxRdtase_N"/>
</dbReference>
<dbReference type="Gene3D" id="3.30.360.10">
    <property type="entry name" value="Dihydrodipicolinate Reductase, domain 2"/>
    <property type="match status" value="1"/>
</dbReference>
<dbReference type="SUPFAM" id="SSF55347">
    <property type="entry name" value="Glyceraldehyde-3-phosphate dehydrogenase-like, C-terminal domain"/>
    <property type="match status" value="1"/>
</dbReference>
<sequence length="429" mass="48989">MAGPKVVLIGAGSRGRDIYSAYALETSKIDIVALAEPNDQRRNSLAEKLKISSDRRFKDWKDLLSVGKIADGVIIATMDNLHVEPAIEFMKAGYDILLEKPIDRTLDGAIKVYLYSRKYKKRVMVAHVLRYTKFFRKIRELVSNGIVGDLIGIEHKENVGYWHMAHSFVRGNWRSREETAPMILTKSCHDMDIIYWIIGKKCSKISSFGNLMHFRKEKMPAGAAERCLDCKVEDECPYSALKLYLNSSTGWPQNVISDDLSYEGRLKALREGPYGRCVYNCDNDVVDHQVVSMDFEGINVNFTMQAFTFEMDRRIRIFGSKGEIQGHFGKNEIDVLLFGKEREKIQIESGYIDTLGHSGGDFYMLDEFVKMLGDSRYESISTSIGDSLESHLMAWAAEESRLKNIVIDMDIYRSENIDRVEKSLEKSNE</sequence>
<dbReference type="InterPro" id="IPR036291">
    <property type="entry name" value="NAD(P)-bd_dom_sf"/>
</dbReference>
<dbReference type="EMBL" id="PNIX01000291">
    <property type="protein sequence ID" value="PMP81702.1"/>
    <property type="molecule type" value="Genomic_DNA"/>
</dbReference>
<dbReference type="Proteomes" id="UP000236910">
    <property type="component" value="Unassembled WGS sequence"/>
</dbReference>
<feature type="domain" description="Gfo/Idh/MocA-like oxidoreductase C-terminal" evidence="2">
    <location>
        <begin position="139"/>
        <end position="354"/>
    </location>
</feature>
<organism evidence="3 5">
    <name type="scientific">Caldisericum exile</name>
    <dbReference type="NCBI Taxonomy" id="693075"/>
    <lineage>
        <taxon>Bacteria</taxon>
        <taxon>Pseudomonadati</taxon>
        <taxon>Caldisericota/Cryosericota group</taxon>
        <taxon>Caldisericota</taxon>
        <taxon>Caldisericia</taxon>
        <taxon>Caldisericales</taxon>
        <taxon>Caldisericaceae</taxon>
        <taxon>Caldisericum</taxon>
    </lineage>
</organism>
<dbReference type="Pfam" id="PF02894">
    <property type="entry name" value="GFO_IDH_MocA_C"/>
    <property type="match status" value="1"/>
</dbReference>
<dbReference type="PANTHER" id="PTHR43377">
    <property type="entry name" value="BILIVERDIN REDUCTASE A"/>
    <property type="match status" value="1"/>
</dbReference>
<reference evidence="3 5" key="1">
    <citation type="submission" date="2018-01" db="EMBL/GenBank/DDBJ databases">
        <title>Metagenomic assembled genomes from two thermal pools in the Uzon Caldera, Kamchatka, Russia.</title>
        <authorList>
            <person name="Wilkins L."/>
            <person name="Ettinger C."/>
        </authorList>
    </citation>
    <scope>NUCLEOTIDE SEQUENCE [LARGE SCALE GENOMIC DNA]</scope>
    <source>
        <strain evidence="3">ARK-10</strain>
    </source>
</reference>
<dbReference type="InterPro" id="IPR004104">
    <property type="entry name" value="Gfo/Idh/MocA-like_OxRdtase_C"/>
</dbReference>
<evidence type="ECO:0000313" key="3">
    <source>
        <dbReference type="EMBL" id="PMP81702.1"/>
    </source>
</evidence>
<dbReference type="GO" id="GO:0000166">
    <property type="term" value="F:nucleotide binding"/>
    <property type="evidence" value="ECO:0007669"/>
    <property type="project" value="InterPro"/>
</dbReference>